<reference evidence="3 4" key="1">
    <citation type="submission" date="2017-10" db="EMBL/GenBank/DDBJ databases">
        <title>Integration of genomic and chemical information greatly accelerates assignment of the full stereostructure of myelolactone, a potent inhibitor of myeloma from a marine-derived Micromonospora.</title>
        <authorList>
            <person name="Kim M.C."/>
            <person name="Machado H."/>
            <person name="Jensen P.R."/>
            <person name="Fenical W."/>
        </authorList>
    </citation>
    <scope>NUCLEOTIDE SEQUENCE [LARGE SCALE GENOMIC DNA]</scope>
    <source>
        <strain evidence="3 4">CNY-010</strain>
    </source>
</reference>
<evidence type="ECO:0000313" key="4">
    <source>
        <dbReference type="Proteomes" id="UP000267804"/>
    </source>
</evidence>
<protein>
    <recommendedName>
        <fullName evidence="2">SnoaL-like domain-containing protein</fullName>
    </recommendedName>
</protein>
<dbReference type="Gene3D" id="3.10.450.50">
    <property type="match status" value="1"/>
</dbReference>
<dbReference type="Proteomes" id="UP000267804">
    <property type="component" value="Chromosome"/>
</dbReference>
<evidence type="ECO:0000256" key="1">
    <source>
        <dbReference type="SAM" id="MobiDB-lite"/>
    </source>
</evidence>
<feature type="region of interest" description="Disordered" evidence="1">
    <location>
        <begin position="1"/>
        <end position="38"/>
    </location>
</feature>
<proteinExistence type="predicted"/>
<dbReference type="SUPFAM" id="SSF54427">
    <property type="entry name" value="NTF2-like"/>
    <property type="match status" value="1"/>
</dbReference>
<dbReference type="Pfam" id="PF12680">
    <property type="entry name" value="SnoaL_2"/>
    <property type="match status" value="1"/>
</dbReference>
<dbReference type="AlphaFoldDB" id="A0A386WPA6"/>
<dbReference type="Gene3D" id="3.40.50.300">
    <property type="entry name" value="P-loop containing nucleotide triphosphate hydrolases"/>
    <property type="match status" value="1"/>
</dbReference>
<evidence type="ECO:0000259" key="2">
    <source>
        <dbReference type="Pfam" id="PF12680"/>
    </source>
</evidence>
<dbReference type="InterPro" id="IPR027417">
    <property type="entry name" value="P-loop_NTPase"/>
</dbReference>
<evidence type="ECO:0000313" key="3">
    <source>
        <dbReference type="EMBL" id="AYF30177.1"/>
    </source>
</evidence>
<sequence length="394" mass="44026">MMSAIRDVPERPVPATKTGEGDGMDGSQTPGRARRQSIYPRRDQLTDLLADAIGSVTVAHPTRVAVDGPPAAGKTTLADELAAVLRARGRYVIRATVDDFLFPRARRYRRGEFSAEGCYVDTHDHGALKRVLLDPLGPGGDRRFRRTVYDHATDTVLSPPLTTAPADAVLIVDGVFLLRPELVDRWELRVFVSTALDRTVDRAVIRERQVSPRADIERRWRERYLPAQRLYFATARPVEHADVVVHNDDPAQPIWETRARSGGRLATMDRNRVAAWIAAYEQAWRTPGTAALGTMFTSDASYQQGPYRDRVVGLPAITRMWDSERDGPDETFEMTAEVVAVDGDTAVARVQVRYGDPVDQEWRDLWIMRFAEDGRCLSFEEWPFAPGEQAAGAG</sequence>
<dbReference type="EMBL" id="CP024087">
    <property type="protein sequence ID" value="AYF30177.1"/>
    <property type="molecule type" value="Genomic_DNA"/>
</dbReference>
<name>A0A386WPA6_9ACTN</name>
<accession>A0A386WPA6</accession>
<gene>
    <name evidence="3" type="ORF">CSH63_22550</name>
</gene>
<dbReference type="SUPFAM" id="SSF52540">
    <property type="entry name" value="P-loop containing nucleoside triphosphate hydrolases"/>
    <property type="match status" value="1"/>
</dbReference>
<organism evidence="3 4">
    <name type="scientific">Micromonospora tulbaghiae</name>
    <dbReference type="NCBI Taxonomy" id="479978"/>
    <lineage>
        <taxon>Bacteria</taxon>
        <taxon>Bacillati</taxon>
        <taxon>Actinomycetota</taxon>
        <taxon>Actinomycetes</taxon>
        <taxon>Micromonosporales</taxon>
        <taxon>Micromonosporaceae</taxon>
        <taxon>Micromonospora</taxon>
    </lineage>
</organism>
<feature type="domain" description="SnoaL-like" evidence="2">
    <location>
        <begin position="279"/>
        <end position="376"/>
    </location>
</feature>
<dbReference type="KEGG" id="mtua:CSH63_22550"/>
<dbReference type="PANTHER" id="PTHR10285">
    <property type="entry name" value="URIDINE KINASE"/>
    <property type="match status" value="1"/>
</dbReference>
<dbReference type="InterPro" id="IPR037401">
    <property type="entry name" value="SnoaL-like"/>
</dbReference>
<dbReference type="InterPro" id="IPR032710">
    <property type="entry name" value="NTF2-like_dom_sf"/>
</dbReference>